<evidence type="ECO:0000313" key="2">
    <source>
        <dbReference type="EMBL" id="BBA47456.1"/>
    </source>
</evidence>
<dbReference type="EMBL" id="AP018131">
    <property type="protein sequence ID" value="BBA47456.1"/>
    <property type="molecule type" value="Genomic_DNA"/>
</dbReference>
<evidence type="ECO:0000313" key="3">
    <source>
        <dbReference type="Proteomes" id="UP000262177"/>
    </source>
</evidence>
<sequence length="192" mass="21298">MRTVNKKTMTIVGVLAVVVVLFCAAFQIASENQANAEYAREQDDALTHDVTPIAQLGPISLGDNNGVRELFGALPLHSVDRKYEIDAEHESLTINYLEVVGDIGVDDVWRDLIYNSVVSMASIPNLSDITYNFVGDGYSFTREEIEDVFGKRLPDLLASSGDGRPRFGPDWHLRNSASSSTHRRKEKPEECP</sequence>
<feature type="region of interest" description="Disordered" evidence="1">
    <location>
        <begin position="160"/>
        <end position="192"/>
    </location>
</feature>
<evidence type="ECO:0000256" key="1">
    <source>
        <dbReference type="SAM" id="MobiDB-lite"/>
    </source>
</evidence>
<accession>A0A286TAX2</accession>
<reference evidence="2 3" key="1">
    <citation type="journal article" date="2017" name="Biosci. Biotechnol. Biochem.">
        <title>Identification and characterization of a sulfoglycosidase from Bifidobacterium bifidum implicated in mucin glycan utilization.</title>
        <authorList>
            <person name="Katoh T."/>
            <person name="Maeshibu T."/>
            <person name="Kikkawa K."/>
            <person name="Gotoh A."/>
            <person name="Tomabechi Y."/>
            <person name="Nakamura M."/>
            <person name="Liao W.-H."/>
            <person name="Yamaguchi M."/>
            <person name="Ashida H."/>
            <person name="Yamamoto K."/>
            <person name="Katayama T."/>
        </authorList>
    </citation>
    <scope>NUCLEOTIDE SEQUENCE [LARGE SCALE GENOMIC DNA]</scope>
    <source>
        <strain evidence="2 3">JCM 7004</strain>
    </source>
</reference>
<name>A0A286TAX2_BIFBI</name>
<evidence type="ECO:0008006" key="4">
    <source>
        <dbReference type="Google" id="ProtNLM"/>
    </source>
</evidence>
<proteinExistence type="predicted"/>
<dbReference type="Proteomes" id="UP000262177">
    <property type="component" value="Chromosome"/>
</dbReference>
<protein>
    <recommendedName>
        <fullName evidence="4">DUF4825 domain-containing protein</fullName>
    </recommendedName>
</protein>
<gene>
    <name evidence="2" type="ORF">BBJK_00621</name>
</gene>
<organism evidence="2 3">
    <name type="scientific">Bifidobacterium bifidum LMG 13195</name>
    <dbReference type="NCBI Taxonomy" id="1207542"/>
    <lineage>
        <taxon>Bacteria</taxon>
        <taxon>Bacillati</taxon>
        <taxon>Actinomycetota</taxon>
        <taxon>Actinomycetes</taxon>
        <taxon>Bifidobacteriales</taxon>
        <taxon>Bifidobacteriaceae</taxon>
        <taxon>Bifidobacterium</taxon>
    </lineage>
</organism>
<dbReference type="AlphaFoldDB" id="A0A286TAX2"/>
<feature type="compositionally biased region" description="Basic and acidic residues" evidence="1">
    <location>
        <begin position="163"/>
        <end position="173"/>
    </location>
</feature>